<sequence length="76" mass="8704">TLITLIPKVDDPTNLKELCPISFCNVTYKVTIKVLVNRIQHYLNDILDLFKVALFLKEVQGIILSLPKSSFIIFIK</sequence>
<protein>
    <submittedName>
        <fullName evidence="1">Uncharacterized protein</fullName>
    </submittedName>
</protein>
<feature type="non-terminal residue" evidence="1">
    <location>
        <position position="1"/>
    </location>
</feature>
<dbReference type="Proteomes" id="UP000075243">
    <property type="component" value="Chromosome 7"/>
</dbReference>
<keyword evidence="2" id="KW-1185">Reference proteome</keyword>
<proteinExistence type="predicted"/>
<organism evidence="1 2">
    <name type="scientific">Cajanus cajan</name>
    <name type="common">Pigeon pea</name>
    <name type="synonym">Cajanus indicus</name>
    <dbReference type="NCBI Taxonomy" id="3821"/>
    <lineage>
        <taxon>Eukaryota</taxon>
        <taxon>Viridiplantae</taxon>
        <taxon>Streptophyta</taxon>
        <taxon>Embryophyta</taxon>
        <taxon>Tracheophyta</taxon>
        <taxon>Spermatophyta</taxon>
        <taxon>Magnoliopsida</taxon>
        <taxon>eudicotyledons</taxon>
        <taxon>Gunneridae</taxon>
        <taxon>Pentapetalae</taxon>
        <taxon>rosids</taxon>
        <taxon>fabids</taxon>
        <taxon>Fabales</taxon>
        <taxon>Fabaceae</taxon>
        <taxon>Papilionoideae</taxon>
        <taxon>50 kb inversion clade</taxon>
        <taxon>NPAAA clade</taxon>
        <taxon>indigoferoid/millettioid clade</taxon>
        <taxon>Phaseoleae</taxon>
        <taxon>Cajanus</taxon>
    </lineage>
</organism>
<accession>A0A151TAJ9</accession>
<dbReference type="EMBL" id="CM003609">
    <property type="protein sequence ID" value="KYP64082.1"/>
    <property type="molecule type" value="Genomic_DNA"/>
</dbReference>
<reference evidence="1 2" key="1">
    <citation type="journal article" date="2012" name="Nat. Biotechnol.">
        <title>Draft genome sequence of pigeonpea (Cajanus cajan), an orphan legume crop of resource-poor farmers.</title>
        <authorList>
            <person name="Varshney R.K."/>
            <person name="Chen W."/>
            <person name="Li Y."/>
            <person name="Bharti A.K."/>
            <person name="Saxena R.K."/>
            <person name="Schlueter J.A."/>
            <person name="Donoghue M.T."/>
            <person name="Azam S."/>
            <person name="Fan G."/>
            <person name="Whaley A.M."/>
            <person name="Farmer A.D."/>
            <person name="Sheridan J."/>
            <person name="Iwata A."/>
            <person name="Tuteja R."/>
            <person name="Penmetsa R.V."/>
            <person name="Wu W."/>
            <person name="Upadhyaya H.D."/>
            <person name="Yang S.P."/>
            <person name="Shah T."/>
            <person name="Saxena K.B."/>
            <person name="Michael T."/>
            <person name="McCombie W.R."/>
            <person name="Yang B."/>
            <person name="Zhang G."/>
            <person name="Yang H."/>
            <person name="Wang J."/>
            <person name="Spillane C."/>
            <person name="Cook D.R."/>
            <person name="May G.D."/>
            <person name="Xu X."/>
            <person name="Jackson S.A."/>
        </authorList>
    </citation>
    <scope>NUCLEOTIDE SEQUENCE [LARGE SCALE GENOMIC DNA]</scope>
    <source>
        <strain evidence="2">cv. Asha</strain>
    </source>
</reference>
<dbReference type="Gramene" id="C.cajan_18138.t">
    <property type="protein sequence ID" value="C.cajan_18138.t.cds1"/>
    <property type="gene ID" value="C.cajan_18138"/>
</dbReference>
<evidence type="ECO:0000313" key="1">
    <source>
        <dbReference type="EMBL" id="KYP64082.1"/>
    </source>
</evidence>
<evidence type="ECO:0000313" key="2">
    <source>
        <dbReference type="Proteomes" id="UP000075243"/>
    </source>
</evidence>
<name>A0A151TAJ9_CAJCA</name>
<gene>
    <name evidence="1" type="ORF">KK1_018670</name>
</gene>
<dbReference type="AlphaFoldDB" id="A0A151TAJ9"/>